<proteinExistence type="predicted"/>
<organism evidence="1 2">
    <name type="scientific">Portunus trituberculatus</name>
    <name type="common">Swimming crab</name>
    <name type="synonym">Neptunus trituberculatus</name>
    <dbReference type="NCBI Taxonomy" id="210409"/>
    <lineage>
        <taxon>Eukaryota</taxon>
        <taxon>Metazoa</taxon>
        <taxon>Ecdysozoa</taxon>
        <taxon>Arthropoda</taxon>
        <taxon>Crustacea</taxon>
        <taxon>Multicrustacea</taxon>
        <taxon>Malacostraca</taxon>
        <taxon>Eumalacostraca</taxon>
        <taxon>Eucarida</taxon>
        <taxon>Decapoda</taxon>
        <taxon>Pleocyemata</taxon>
        <taxon>Brachyura</taxon>
        <taxon>Eubrachyura</taxon>
        <taxon>Portunoidea</taxon>
        <taxon>Portunidae</taxon>
        <taxon>Portuninae</taxon>
        <taxon>Portunus</taxon>
    </lineage>
</organism>
<dbReference type="AlphaFoldDB" id="A0A5B7EG18"/>
<comment type="caution">
    <text evidence="1">The sequence shown here is derived from an EMBL/GenBank/DDBJ whole genome shotgun (WGS) entry which is preliminary data.</text>
</comment>
<protein>
    <submittedName>
        <fullName evidence="1">Uncharacterized protein</fullName>
    </submittedName>
</protein>
<dbReference type="EMBL" id="VSRR010002537">
    <property type="protein sequence ID" value="MPC31973.1"/>
    <property type="molecule type" value="Genomic_DNA"/>
</dbReference>
<evidence type="ECO:0000313" key="1">
    <source>
        <dbReference type="EMBL" id="MPC31973.1"/>
    </source>
</evidence>
<name>A0A5B7EG18_PORTR</name>
<evidence type="ECO:0000313" key="2">
    <source>
        <dbReference type="Proteomes" id="UP000324222"/>
    </source>
</evidence>
<reference evidence="1 2" key="1">
    <citation type="submission" date="2019-05" db="EMBL/GenBank/DDBJ databases">
        <title>Another draft genome of Portunus trituberculatus and its Hox gene families provides insights of decapod evolution.</title>
        <authorList>
            <person name="Jeong J.-H."/>
            <person name="Song I."/>
            <person name="Kim S."/>
            <person name="Choi T."/>
            <person name="Kim D."/>
            <person name="Ryu S."/>
            <person name="Kim W."/>
        </authorList>
    </citation>
    <scope>NUCLEOTIDE SEQUENCE [LARGE SCALE GENOMIC DNA]</scope>
    <source>
        <tissue evidence="1">Muscle</tissue>
    </source>
</reference>
<dbReference type="Proteomes" id="UP000324222">
    <property type="component" value="Unassembled WGS sequence"/>
</dbReference>
<keyword evidence="2" id="KW-1185">Reference proteome</keyword>
<accession>A0A5B7EG18</accession>
<sequence length="40" mass="4683">MIGQSHPRYLLIISLVGMQFWKHSSRVRSSQIVTKLLKEN</sequence>
<gene>
    <name evidence="1" type="ORF">E2C01_025274</name>
</gene>